<dbReference type="EMBL" id="CM037618">
    <property type="protein sequence ID" value="KAH7999136.1"/>
    <property type="molecule type" value="Genomic_DNA"/>
</dbReference>
<comment type="caution">
    <text evidence="1">The sequence shown here is derived from an EMBL/GenBank/DDBJ whole genome shotgun (WGS) entry which is preliminary data.</text>
</comment>
<accession>A0ACB8F1K7</accession>
<evidence type="ECO:0000313" key="1">
    <source>
        <dbReference type="EMBL" id="KAH7999136.1"/>
    </source>
</evidence>
<protein>
    <submittedName>
        <fullName evidence="1">Uncharacterized protein</fullName>
    </submittedName>
</protein>
<sequence length="327" mass="37671">MTRVQRWKTGIGGFRRNHYHFMPVSKGHKEPLKLQMIFFFGRPEEKSSQAMAWPPEPAFGQPGVRCNAATFSYGTGRALRRKRKFTPDEKKDTLYWEKRQKNNEAARRSREKRHFSNLTMESQVLALEEENLCLRVELLNLKAQFGLIDFQAHPHDFLDVQVYLPLQTCRFRGTGPSAPNLTYKGITLSRDLLGPSLEIIPSVRQYNFSCQPASNLKSHFLPNYLNYHLLPNCSCHFPTSEATQFPIFLPNRSEMGKEVIRNTSEEDGQCWTQIPSCELVDAANKPQMAQNYSALPHKLRIKTKYFGDDQNINGCSKPVGRNVSMRR</sequence>
<gene>
    <name evidence="1" type="ORF">K3G42_005622</name>
</gene>
<proteinExistence type="predicted"/>
<organism evidence="1 2">
    <name type="scientific">Sphaerodactylus townsendi</name>
    <dbReference type="NCBI Taxonomy" id="933632"/>
    <lineage>
        <taxon>Eukaryota</taxon>
        <taxon>Metazoa</taxon>
        <taxon>Chordata</taxon>
        <taxon>Craniata</taxon>
        <taxon>Vertebrata</taxon>
        <taxon>Euteleostomi</taxon>
        <taxon>Lepidosauria</taxon>
        <taxon>Squamata</taxon>
        <taxon>Bifurcata</taxon>
        <taxon>Gekkota</taxon>
        <taxon>Sphaerodactylidae</taxon>
        <taxon>Sphaerodactylus</taxon>
    </lineage>
</organism>
<name>A0ACB8F1K7_9SAUR</name>
<dbReference type="Proteomes" id="UP000827872">
    <property type="component" value="Linkage Group LG05"/>
</dbReference>
<keyword evidence="2" id="KW-1185">Reference proteome</keyword>
<reference evidence="1" key="1">
    <citation type="submission" date="2021-08" db="EMBL/GenBank/DDBJ databases">
        <title>The first chromosome-level gecko genome reveals the dynamic sex chromosomes of Neotropical dwarf geckos (Sphaerodactylidae: Sphaerodactylus).</title>
        <authorList>
            <person name="Pinto B.J."/>
            <person name="Keating S.E."/>
            <person name="Gamble T."/>
        </authorList>
    </citation>
    <scope>NUCLEOTIDE SEQUENCE</scope>
    <source>
        <strain evidence="1">TG3544</strain>
    </source>
</reference>
<evidence type="ECO:0000313" key="2">
    <source>
        <dbReference type="Proteomes" id="UP000827872"/>
    </source>
</evidence>